<evidence type="ECO:0000256" key="3">
    <source>
        <dbReference type="ARBA" id="ARBA00022989"/>
    </source>
</evidence>
<evidence type="ECO:0008006" key="8">
    <source>
        <dbReference type="Google" id="ProtNLM"/>
    </source>
</evidence>
<evidence type="ECO:0000313" key="6">
    <source>
        <dbReference type="EMBL" id="OGK18787.1"/>
    </source>
</evidence>
<evidence type="ECO:0000256" key="1">
    <source>
        <dbReference type="ARBA" id="ARBA00004141"/>
    </source>
</evidence>
<protein>
    <recommendedName>
        <fullName evidence="8">MtN3 and saliva related transmembrane protein</fullName>
    </recommendedName>
</protein>
<dbReference type="GO" id="GO:0016020">
    <property type="term" value="C:membrane"/>
    <property type="evidence" value="ECO:0007669"/>
    <property type="project" value="UniProtKB-SubCell"/>
</dbReference>
<evidence type="ECO:0000256" key="5">
    <source>
        <dbReference type="SAM" id="Phobius"/>
    </source>
</evidence>
<reference evidence="6 7" key="1">
    <citation type="journal article" date="2016" name="Nat. Commun.">
        <title>Thousands of microbial genomes shed light on interconnected biogeochemical processes in an aquifer system.</title>
        <authorList>
            <person name="Anantharaman K."/>
            <person name="Brown C.T."/>
            <person name="Hug L.A."/>
            <person name="Sharon I."/>
            <person name="Castelle C.J."/>
            <person name="Probst A.J."/>
            <person name="Thomas B.C."/>
            <person name="Singh A."/>
            <person name="Wilkins M.J."/>
            <person name="Karaoz U."/>
            <person name="Brodie E.L."/>
            <person name="Williams K.H."/>
            <person name="Hubbard S.S."/>
            <person name="Banfield J.F."/>
        </authorList>
    </citation>
    <scope>NUCLEOTIDE SEQUENCE [LARGE SCALE GENOMIC DNA]</scope>
</reference>
<evidence type="ECO:0000256" key="2">
    <source>
        <dbReference type="ARBA" id="ARBA00022692"/>
    </source>
</evidence>
<keyword evidence="3 5" id="KW-1133">Transmembrane helix</keyword>
<dbReference type="Pfam" id="PF03083">
    <property type="entry name" value="MtN3_slv"/>
    <property type="match status" value="1"/>
</dbReference>
<dbReference type="EMBL" id="MFZH01000025">
    <property type="protein sequence ID" value="OGK18787.1"/>
    <property type="molecule type" value="Genomic_DNA"/>
</dbReference>
<gene>
    <name evidence="6" type="ORF">A2799_03885</name>
</gene>
<feature type="transmembrane region" description="Helical" evidence="5">
    <location>
        <begin position="6"/>
        <end position="28"/>
    </location>
</feature>
<dbReference type="InterPro" id="IPR004316">
    <property type="entry name" value="SWEET_rpt"/>
</dbReference>
<evidence type="ECO:0000313" key="7">
    <source>
        <dbReference type="Proteomes" id="UP000176850"/>
    </source>
</evidence>
<feature type="transmembrane region" description="Helical" evidence="5">
    <location>
        <begin position="67"/>
        <end position="86"/>
    </location>
</feature>
<dbReference type="InterPro" id="IPR006603">
    <property type="entry name" value="PQ-loop_rpt"/>
</dbReference>
<dbReference type="AlphaFoldDB" id="A0A1F7GIK6"/>
<feature type="transmembrane region" description="Helical" evidence="5">
    <location>
        <begin position="40"/>
        <end position="61"/>
    </location>
</feature>
<dbReference type="SMART" id="SM00679">
    <property type="entry name" value="CTNS"/>
    <property type="match status" value="1"/>
</dbReference>
<dbReference type="Proteomes" id="UP000176850">
    <property type="component" value="Unassembled WGS sequence"/>
</dbReference>
<dbReference type="Gene3D" id="1.20.1280.290">
    <property type="match status" value="1"/>
</dbReference>
<keyword evidence="4 5" id="KW-0472">Membrane</keyword>
<organism evidence="6 7">
    <name type="scientific">Candidatus Roizmanbacteria bacterium RIFCSPHIGHO2_01_FULL_39_24</name>
    <dbReference type="NCBI Taxonomy" id="1802032"/>
    <lineage>
        <taxon>Bacteria</taxon>
        <taxon>Candidatus Roizmaniibacteriota</taxon>
    </lineage>
</organism>
<comment type="subcellular location">
    <subcellularLocation>
        <location evidence="1">Membrane</location>
        <topology evidence="1">Multi-pass membrane protein</topology>
    </subcellularLocation>
</comment>
<sequence>MLTFAVIIGFLTVALSLLVKVIGFPDQIRKNYKRQSTEGLSVTFFVLSFLVYVLWTIHGFLKNDWVIILGQGLGIITTGAIVYQIFHYRKKK</sequence>
<proteinExistence type="predicted"/>
<keyword evidence="2 5" id="KW-0812">Transmembrane</keyword>
<accession>A0A1F7GIK6</accession>
<comment type="caution">
    <text evidence="6">The sequence shown here is derived from an EMBL/GenBank/DDBJ whole genome shotgun (WGS) entry which is preliminary data.</text>
</comment>
<name>A0A1F7GIK6_9BACT</name>
<evidence type="ECO:0000256" key="4">
    <source>
        <dbReference type="ARBA" id="ARBA00023136"/>
    </source>
</evidence>